<keyword evidence="3" id="KW-1185">Reference proteome</keyword>
<reference evidence="2 3" key="1">
    <citation type="journal article" date="2016" name="Int. J. Syst. Evol. Microbiol.">
        <title>Acidipila dinghuensis sp. nov., an acidobacterium isolated from forest soil.</title>
        <authorList>
            <person name="Jiang Y.W."/>
            <person name="Wang J."/>
            <person name="Chen M.H."/>
            <person name="Lv Y.Y."/>
            <person name="Qiu L.H."/>
        </authorList>
    </citation>
    <scope>NUCLEOTIDE SEQUENCE [LARGE SCALE GENOMIC DNA]</scope>
    <source>
        <strain evidence="2 3">DHOF10</strain>
    </source>
</reference>
<dbReference type="OrthoDB" id="110629at2"/>
<organism evidence="2 3">
    <name type="scientific">Silvibacterium dinghuense</name>
    <dbReference type="NCBI Taxonomy" id="1560006"/>
    <lineage>
        <taxon>Bacteria</taxon>
        <taxon>Pseudomonadati</taxon>
        <taxon>Acidobacteriota</taxon>
        <taxon>Terriglobia</taxon>
        <taxon>Terriglobales</taxon>
        <taxon>Acidobacteriaceae</taxon>
        <taxon>Silvibacterium</taxon>
    </lineage>
</organism>
<feature type="chain" id="PRO_5020383848" description="Type VI secretion protein" evidence="1">
    <location>
        <begin position="22"/>
        <end position="287"/>
    </location>
</feature>
<sequence>MKTLRSLVPLAILALAPLAHAQFGSGIVYDPTQSAHAIQQIEQGSQSLQTAEQIYTTAYRTMNQVIAAYNLAYQMSQMPQNLAARYKSDFSMWTSFSSASAPNTYGNTSAWINALDLGNPARATSAYNSSVIQLQSYPGSAMSSQDATTQAAIQNQYASSQIGQATLTNSLSTLGTIRSDSQTFQQKLANLESDTYSTDPSQQSSNALLGKINSATMLQIHSQQDTNQILAADAAQRALDEKEKLDERNRLINQSIYFQQNFPNVMQQTTGGITTSLQSISLSPSGR</sequence>
<evidence type="ECO:0000256" key="1">
    <source>
        <dbReference type="SAM" id="SignalP"/>
    </source>
</evidence>
<dbReference type="RefSeq" id="WP_129207290.1">
    <property type="nucleotide sequence ID" value="NZ_BMGU01000001.1"/>
</dbReference>
<evidence type="ECO:0000313" key="2">
    <source>
        <dbReference type="EMBL" id="RXS97511.1"/>
    </source>
</evidence>
<comment type="caution">
    <text evidence="2">The sequence shown here is derived from an EMBL/GenBank/DDBJ whole genome shotgun (WGS) entry which is preliminary data.</text>
</comment>
<evidence type="ECO:0008006" key="4">
    <source>
        <dbReference type="Google" id="ProtNLM"/>
    </source>
</evidence>
<gene>
    <name evidence="2" type="ORF">ESZ00_06360</name>
</gene>
<proteinExistence type="predicted"/>
<dbReference type="AlphaFoldDB" id="A0A4Q1SIR5"/>
<dbReference type="EMBL" id="SDMK01000001">
    <property type="protein sequence ID" value="RXS97511.1"/>
    <property type="molecule type" value="Genomic_DNA"/>
</dbReference>
<name>A0A4Q1SIR5_9BACT</name>
<feature type="signal peptide" evidence="1">
    <location>
        <begin position="1"/>
        <end position="21"/>
    </location>
</feature>
<accession>A0A4Q1SIR5</accession>
<keyword evidence="1" id="KW-0732">Signal</keyword>
<protein>
    <recommendedName>
        <fullName evidence="4">Type VI secretion protein</fullName>
    </recommendedName>
</protein>
<dbReference type="Proteomes" id="UP000290253">
    <property type="component" value="Unassembled WGS sequence"/>
</dbReference>
<evidence type="ECO:0000313" key="3">
    <source>
        <dbReference type="Proteomes" id="UP000290253"/>
    </source>
</evidence>